<dbReference type="InterPro" id="IPR003409">
    <property type="entry name" value="MORN"/>
</dbReference>
<dbReference type="EMBL" id="LBMM01002582">
    <property type="protein sequence ID" value="KMQ94626.1"/>
    <property type="molecule type" value="Genomic_DNA"/>
</dbReference>
<dbReference type="AlphaFoldDB" id="A0A0J7KWF1"/>
<dbReference type="Gene3D" id="2.20.110.10">
    <property type="entry name" value="Histone H3 K4-specific methyltransferase SET7/9 N-terminal domain"/>
    <property type="match status" value="1"/>
</dbReference>
<evidence type="ECO:0000259" key="9">
    <source>
        <dbReference type="PROSITE" id="PS50035"/>
    </source>
</evidence>
<evidence type="ECO:0000256" key="7">
    <source>
        <dbReference type="ARBA" id="ARBA00023212"/>
    </source>
</evidence>
<evidence type="ECO:0000256" key="5">
    <source>
        <dbReference type="ARBA" id="ARBA00022846"/>
    </source>
</evidence>
<keyword evidence="4" id="KW-0677">Repeat</keyword>
<keyword evidence="3" id="KW-0963">Cytoplasm</keyword>
<accession>A0A0J7KWF1</accession>
<keyword evidence="11" id="KW-1185">Reference proteome</keyword>
<dbReference type="GO" id="GO:0003824">
    <property type="term" value="F:catalytic activity"/>
    <property type="evidence" value="ECO:0007669"/>
    <property type="project" value="InterPro"/>
</dbReference>
<gene>
    <name evidence="10" type="ORF">RF55_5213</name>
</gene>
<evidence type="ECO:0000256" key="4">
    <source>
        <dbReference type="ARBA" id="ARBA00022737"/>
    </source>
</evidence>
<evidence type="ECO:0000256" key="2">
    <source>
        <dbReference type="ARBA" id="ARBA00004430"/>
    </source>
</evidence>
<evidence type="ECO:0000256" key="1">
    <source>
        <dbReference type="ARBA" id="ARBA00004230"/>
    </source>
</evidence>
<sequence>MEYEMKELDMKALQEEILRKCRKKAEFLAPRDETKDEEHAKDLHEEEDVFSMETDKIAEEELPFEDILAEKRRKYTAKEEFIYLMYNDVLPLLIAEWDGYFLRRKPLAKKLNKDDAEATEESDDSFIKEEEEKKDKITVPSWKLSLPDEFADIKFYNKNSYRGRISRKMMEGEGTYRWHNGVHYKGQFERNKIQGRGFLEWNNNCWYEGDFVDGLRHGKGLMVDREKNRMYIGRWHMSHRHTEENQIIYK</sequence>
<feature type="domain" description="PLD phosphodiesterase" evidence="9">
    <location>
        <begin position="212"/>
        <end position="241"/>
    </location>
</feature>
<dbReference type="GO" id="GO:0005930">
    <property type="term" value="C:axoneme"/>
    <property type="evidence" value="ECO:0007669"/>
    <property type="project" value="UniProtKB-SubCell"/>
</dbReference>
<dbReference type="PANTHER" id="PTHR46613:SF1">
    <property type="entry name" value="RADIAL SPOKE HEAD 10 HOMOLOG B-RELATED"/>
    <property type="match status" value="1"/>
</dbReference>
<dbReference type="Proteomes" id="UP000036403">
    <property type="component" value="Unassembled WGS sequence"/>
</dbReference>
<dbReference type="PaxDb" id="67767-A0A0J7KWF1"/>
<keyword evidence="6" id="KW-0969">Cilium</keyword>
<dbReference type="PANTHER" id="PTHR46613">
    <property type="entry name" value="RADIAL SPOKE HEAD 10 HOMOLOG B-RELATED"/>
    <property type="match status" value="1"/>
</dbReference>
<organism evidence="10 11">
    <name type="scientific">Lasius niger</name>
    <name type="common">Black garden ant</name>
    <dbReference type="NCBI Taxonomy" id="67767"/>
    <lineage>
        <taxon>Eukaryota</taxon>
        <taxon>Metazoa</taxon>
        <taxon>Ecdysozoa</taxon>
        <taxon>Arthropoda</taxon>
        <taxon>Hexapoda</taxon>
        <taxon>Insecta</taxon>
        <taxon>Pterygota</taxon>
        <taxon>Neoptera</taxon>
        <taxon>Endopterygota</taxon>
        <taxon>Hymenoptera</taxon>
        <taxon>Apocrita</taxon>
        <taxon>Aculeata</taxon>
        <taxon>Formicoidea</taxon>
        <taxon>Formicidae</taxon>
        <taxon>Formicinae</taxon>
        <taxon>Lasius</taxon>
        <taxon>Lasius</taxon>
    </lineage>
</organism>
<evidence type="ECO:0000313" key="11">
    <source>
        <dbReference type="Proteomes" id="UP000036403"/>
    </source>
</evidence>
<comment type="subcellular location">
    <subcellularLocation>
        <location evidence="1">Cell projection</location>
        <location evidence="1">Cilium</location>
        <location evidence="1">Flagellum</location>
    </subcellularLocation>
    <subcellularLocation>
        <location evidence="2">Cytoplasm</location>
        <location evidence="2">Cytoskeleton</location>
        <location evidence="2">Cilium axoneme</location>
    </subcellularLocation>
</comment>
<dbReference type="GO" id="GO:0031514">
    <property type="term" value="C:motile cilium"/>
    <property type="evidence" value="ECO:0007669"/>
    <property type="project" value="UniProtKB-SubCell"/>
</dbReference>
<keyword evidence="5" id="KW-0282">Flagellum</keyword>
<comment type="caution">
    <text evidence="10">The sequence shown here is derived from an EMBL/GenBank/DDBJ whole genome shotgun (WGS) entry which is preliminary data.</text>
</comment>
<keyword evidence="8" id="KW-0966">Cell projection</keyword>
<dbReference type="PROSITE" id="PS50035">
    <property type="entry name" value="PLD"/>
    <property type="match status" value="1"/>
</dbReference>
<dbReference type="SUPFAM" id="SSF82185">
    <property type="entry name" value="Histone H3 K4-specific methyltransferase SET7/9 N-terminal domain"/>
    <property type="match status" value="1"/>
</dbReference>
<keyword evidence="7" id="KW-0206">Cytoskeleton</keyword>
<dbReference type="STRING" id="67767.A0A0J7KWF1"/>
<dbReference type="Pfam" id="PF02493">
    <property type="entry name" value="MORN"/>
    <property type="match status" value="3"/>
</dbReference>
<dbReference type="OrthoDB" id="294378at2759"/>
<reference evidence="10 11" key="1">
    <citation type="submission" date="2015-04" db="EMBL/GenBank/DDBJ databases">
        <title>Lasius niger genome sequencing.</title>
        <authorList>
            <person name="Konorov E.A."/>
            <person name="Nikitin M.A."/>
            <person name="Kirill M.V."/>
            <person name="Chang P."/>
        </authorList>
    </citation>
    <scope>NUCLEOTIDE SEQUENCE [LARGE SCALE GENOMIC DNA]</scope>
    <source>
        <tissue evidence="10">Whole</tissue>
    </source>
</reference>
<proteinExistence type="predicted"/>
<evidence type="ECO:0000256" key="3">
    <source>
        <dbReference type="ARBA" id="ARBA00022490"/>
    </source>
</evidence>
<name>A0A0J7KWF1_LASNI</name>
<evidence type="ECO:0000256" key="8">
    <source>
        <dbReference type="ARBA" id="ARBA00023273"/>
    </source>
</evidence>
<protein>
    <submittedName>
        <fullName evidence="10">Radial spoke head 10 b2-like protein</fullName>
    </submittedName>
</protein>
<dbReference type="InterPro" id="IPR001736">
    <property type="entry name" value="PLipase_D/transphosphatidylase"/>
</dbReference>
<dbReference type="SMART" id="SM00698">
    <property type="entry name" value="MORN"/>
    <property type="match status" value="3"/>
</dbReference>
<evidence type="ECO:0000313" key="10">
    <source>
        <dbReference type="EMBL" id="KMQ94626.1"/>
    </source>
</evidence>
<evidence type="ECO:0000256" key="6">
    <source>
        <dbReference type="ARBA" id="ARBA00023069"/>
    </source>
</evidence>